<dbReference type="Pfam" id="PF02719">
    <property type="entry name" value="Polysacc_synt_2"/>
    <property type="match status" value="1"/>
</dbReference>
<keyword evidence="2" id="KW-0472">Membrane</keyword>
<organism evidence="4 5">
    <name type="scientific">Sediminibacterium roseum</name>
    <dbReference type="NCBI Taxonomy" id="1978412"/>
    <lineage>
        <taxon>Bacteria</taxon>
        <taxon>Pseudomonadati</taxon>
        <taxon>Bacteroidota</taxon>
        <taxon>Chitinophagia</taxon>
        <taxon>Chitinophagales</taxon>
        <taxon>Chitinophagaceae</taxon>
        <taxon>Sediminibacterium</taxon>
    </lineage>
</organism>
<dbReference type="PANTHER" id="PTHR43318:SF1">
    <property type="entry name" value="POLYSACCHARIDE BIOSYNTHESIS PROTEIN EPSC-RELATED"/>
    <property type="match status" value="1"/>
</dbReference>
<dbReference type="Proteomes" id="UP000753802">
    <property type="component" value="Unassembled WGS sequence"/>
</dbReference>
<feature type="transmembrane region" description="Helical" evidence="2">
    <location>
        <begin position="12"/>
        <end position="31"/>
    </location>
</feature>
<dbReference type="InterPro" id="IPR003869">
    <property type="entry name" value="Polysac_CapD-like"/>
</dbReference>
<keyword evidence="5" id="KW-1185">Reference proteome</keyword>
<dbReference type="InterPro" id="IPR036291">
    <property type="entry name" value="NAD(P)-bd_dom_sf"/>
</dbReference>
<evidence type="ECO:0000259" key="3">
    <source>
        <dbReference type="Pfam" id="PF02719"/>
    </source>
</evidence>
<dbReference type="Pfam" id="PF13727">
    <property type="entry name" value="CoA_binding_3"/>
    <property type="match status" value="1"/>
</dbReference>
<dbReference type="InterPro" id="IPR051203">
    <property type="entry name" value="Polysaccharide_Synthase-Rel"/>
</dbReference>
<feature type="transmembrane region" description="Helical" evidence="2">
    <location>
        <begin position="43"/>
        <end position="66"/>
    </location>
</feature>
<feature type="transmembrane region" description="Helical" evidence="2">
    <location>
        <begin position="78"/>
        <end position="101"/>
    </location>
</feature>
<keyword evidence="2" id="KW-0812">Transmembrane</keyword>
<dbReference type="InterPro" id="IPR029063">
    <property type="entry name" value="SAM-dependent_MTases_sf"/>
</dbReference>
<dbReference type="SUPFAM" id="SSF53335">
    <property type="entry name" value="S-adenosyl-L-methionine-dependent methyltransferases"/>
    <property type="match status" value="1"/>
</dbReference>
<dbReference type="CDD" id="cd05237">
    <property type="entry name" value="UDP_invert_4-6DH_SDR_e"/>
    <property type="match status" value="1"/>
</dbReference>
<feature type="transmembrane region" description="Helical" evidence="2">
    <location>
        <begin position="107"/>
        <end position="129"/>
    </location>
</feature>
<dbReference type="SUPFAM" id="SSF51735">
    <property type="entry name" value="NAD(P)-binding Rossmann-fold domains"/>
    <property type="match status" value="1"/>
</dbReference>
<comment type="similarity">
    <text evidence="1">Belongs to the polysaccharide synthase family.</text>
</comment>
<comment type="caution">
    <text evidence="4">The sequence shown here is derived from an EMBL/GenBank/DDBJ whole genome shotgun (WGS) entry which is preliminary data.</text>
</comment>
<dbReference type="RefSeq" id="WP_161817358.1">
    <property type="nucleotide sequence ID" value="NZ_JAACJS010000002.1"/>
</dbReference>
<protein>
    <submittedName>
        <fullName evidence="4">Polysaccharide biosynthesis protein</fullName>
    </submittedName>
</protein>
<evidence type="ECO:0000313" key="5">
    <source>
        <dbReference type="Proteomes" id="UP000753802"/>
    </source>
</evidence>
<name>A0ABW9ZQ65_9BACT</name>
<evidence type="ECO:0000256" key="1">
    <source>
        <dbReference type="ARBA" id="ARBA00007430"/>
    </source>
</evidence>
<dbReference type="Gene3D" id="3.40.50.720">
    <property type="entry name" value="NAD(P)-binding Rossmann-like Domain"/>
    <property type="match status" value="2"/>
</dbReference>
<sequence length="642" mass="72934">MFKQINILPRWAIFIIDIFICILAFFLAYVIKGDMSFDVINKAIFLKNTLVLICVCAPVFLILKTYTGIVRLTTIQDAFKILIAVTLINGGFIAIYMVTTIFFHSSFISITTLVINGFIEFVLLLVYRLGIKYLFSYFRNPRIETKHIVVYGATDEGIATKRALEMDTRIYNRVIAFMDDDRYKTRLSVDGIPVFQSSDFELLLENEHVDEMIIASTSISAGKKNALVDICLDRNIKAMLTPPVKEWVNGQLSLRQIHDIRIEELLERAPIEIHNDIIENQVKGKRIMITGASGSIGSEIVKQLARFKPALMVLVDIAETPMYESELQFSEYKTETVFRYFIADVRNRRRMEQIFRECKPHYVYHAAAYKHVPLMEQHPYEAVATNVLGTKNVADLSLQYGVQKFVMISSDKSVNPTNVMGASKRIAEIYVQSLHNHHVAETKKSKDAGLATQTLTRFITTRFGNVLGSNGSVIPRFRIQIAQGGPVTVTHPDISRYFMTIPEACQLVLEAGSMGKGGEIFVFEMGKLVRIVDLANKMIRLAGLSPGVDIDIKYTGLRPGEKLHEELLTSDENTIATYHNQIMIAKVREYDYEQVRQVIDRIITLIENVADELEIVKLMKEIIPEYISNHSVFESLDKRASQ</sequence>
<proteinExistence type="inferred from homology"/>
<evidence type="ECO:0000256" key="2">
    <source>
        <dbReference type="SAM" id="Phobius"/>
    </source>
</evidence>
<keyword evidence="2" id="KW-1133">Transmembrane helix</keyword>
<gene>
    <name evidence="4" type="ORF">GWC95_03940</name>
</gene>
<feature type="domain" description="Polysaccharide biosynthesis protein CapD-like" evidence="3">
    <location>
        <begin position="287"/>
        <end position="586"/>
    </location>
</feature>
<reference evidence="4 5" key="1">
    <citation type="submission" date="2020-01" db="EMBL/GenBank/DDBJ databases">
        <title>Genome analysis.</title>
        <authorList>
            <person name="Wu S."/>
            <person name="Wang G."/>
        </authorList>
    </citation>
    <scope>NUCLEOTIDE SEQUENCE [LARGE SCALE GENOMIC DNA]</scope>
    <source>
        <strain evidence="4 5">SYL130</strain>
    </source>
</reference>
<dbReference type="PANTHER" id="PTHR43318">
    <property type="entry name" value="UDP-N-ACETYLGLUCOSAMINE 4,6-DEHYDRATASE"/>
    <property type="match status" value="1"/>
</dbReference>
<evidence type="ECO:0000313" key="4">
    <source>
        <dbReference type="EMBL" id="NCI49059.1"/>
    </source>
</evidence>
<accession>A0ABW9ZQ65</accession>
<dbReference type="EMBL" id="JAACJS010000002">
    <property type="protein sequence ID" value="NCI49059.1"/>
    <property type="molecule type" value="Genomic_DNA"/>
</dbReference>